<evidence type="ECO:0000256" key="1">
    <source>
        <dbReference type="SAM" id="Phobius"/>
    </source>
</evidence>
<accession>A0A6N7QYT8</accession>
<feature type="transmembrane region" description="Helical" evidence="1">
    <location>
        <begin position="14"/>
        <end position="38"/>
    </location>
</feature>
<feature type="transmembrane region" description="Helical" evidence="1">
    <location>
        <begin position="142"/>
        <end position="163"/>
    </location>
</feature>
<evidence type="ECO:0000313" key="2">
    <source>
        <dbReference type="EMBL" id="MRI67237.1"/>
    </source>
</evidence>
<feature type="transmembrane region" description="Helical" evidence="1">
    <location>
        <begin position="106"/>
        <end position="130"/>
    </location>
</feature>
<organism evidence="2 3">
    <name type="scientific">Gracilibacillus thailandensis</name>
    <dbReference type="NCBI Taxonomy" id="563735"/>
    <lineage>
        <taxon>Bacteria</taxon>
        <taxon>Bacillati</taxon>
        <taxon>Bacillota</taxon>
        <taxon>Bacilli</taxon>
        <taxon>Bacillales</taxon>
        <taxon>Bacillaceae</taxon>
        <taxon>Gracilibacillus</taxon>
    </lineage>
</organism>
<name>A0A6N7QYT8_9BACI</name>
<dbReference type="AlphaFoldDB" id="A0A6N7QYT8"/>
<feature type="transmembrane region" description="Helical" evidence="1">
    <location>
        <begin position="169"/>
        <end position="188"/>
    </location>
</feature>
<dbReference type="Proteomes" id="UP000435187">
    <property type="component" value="Unassembled WGS sequence"/>
</dbReference>
<gene>
    <name evidence="2" type="ORF">GH885_12925</name>
</gene>
<sequence length="200" mass="22878">MNKSENIFFRILDIFAHFVLLNALWIICSVPIVTIFPATTALFGVVRKWHTDGTDAGSVRLFFSLFRENFKKSFMIGVLWTVAGLILFVDWSILQQVEFTGKTGVFALLVFSIILFIFMTIYVFFVLVHYELSILQTLKNALFLSLGYFIHTLLLLVTITGVITITLIAPIFLIIFGSILAFTMYFIFHKLSIKVEQQVV</sequence>
<protein>
    <submittedName>
        <fullName evidence="2">DUF624 domain-containing protein</fullName>
    </submittedName>
</protein>
<dbReference type="InterPro" id="IPR006938">
    <property type="entry name" value="DUF624"/>
</dbReference>
<comment type="caution">
    <text evidence="2">The sequence shown here is derived from an EMBL/GenBank/DDBJ whole genome shotgun (WGS) entry which is preliminary data.</text>
</comment>
<dbReference type="Pfam" id="PF04854">
    <property type="entry name" value="DUF624"/>
    <property type="match status" value="1"/>
</dbReference>
<reference evidence="2 3" key="1">
    <citation type="submission" date="2019-10" db="EMBL/GenBank/DDBJ databases">
        <title>Gracilibacillus salitolerans sp. nov., a moderate halophile isolated from a saline soil in northwest China.</title>
        <authorList>
            <person name="Gan L."/>
        </authorList>
    </citation>
    <scope>NUCLEOTIDE SEQUENCE [LARGE SCALE GENOMIC DNA]</scope>
    <source>
        <strain evidence="2 3">TP2-8</strain>
    </source>
</reference>
<keyword evidence="1" id="KW-1133">Transmembrane helix</keyword>
<keyword evidence="1" id="KW-0472">Membrane</keyword>
<keyword evidence="3" id="KW-1185">Reference proteome</keyword>
<dbReference type="EMBL" id="WJEE01000028">
    <property type="protein sequence ID" value="MRI67237.1"/>
    <property type="molecule type" value="Genomic_DNA"/>
</dbReference>
<proteinExistence type="predicted"/>
<feature type="transmembrane region" description="Helical" evidence="1">
    <location>
        <begin position="74"/>
        <end position="94"/>
    </location>
</feature>
<dbReference type="RefSeq" id="WP_153835835.1">
    <property type="nucleotide sequence ID" value="NZ_JBHUMW010000052.1"/>
</dbReference>
<evidence type="ECO:0000313" key="3">
    <source>
        <dbReference type="Proteomes" id="UP000435187"/>
    </source>
</evidence>
<keyword evidence="1" id="KW-0812">Transmembrane</keyword>